<evidence type="ECO:0000256" key="2">
    <source>
        <dbReference type="ARBA" id="ARBA00022723"/>
    </source>
</evidence>
<dbReference type="Pfam" id="PF08007">
    <property type="entry name" value="JmjC_2"/>
    <property type="match status" value="1"/>
</dbReference>
<dbReference type="GO" id="GO:0051864">
    <property type="term" value="F:histone H3K36 demethylase activity"/>
    <property type="evidence" value="ECO:0007669"/>
    <property type="project" value="TreeGrafter"/>
</dbReference>
<dbReference type="InterPro" id="IPR003347">
    <property type="entry name" value="JmjC_dom"/>
</dbReference>
<gene>
    <name evidence="5" type="ORF">MACH21_29650</name>
</gene>
<dbReference type="GO" id="GO:0032453">
    <property type="term" value="F:histone H3K4 demethylase activity"/>
    <property type="evidence" value="ECO:0007669"/>
    <property type="project" value="TreeGrafter"/>
</dbReference>
<dbReference type="InterPro" id="IPR039994">
    <property type="entry name" value="NO66-like"/>
</dbReference>
<evidence type="ECO:0000256" key="1">
    <source>
        <dbReference type="ARBA" id="ARBA00001954"/>
    </source>
</evidence>
<dbReference type="AlphaFoldDB" id="A0AA48KLD6"/>
<name>A0AA48KLD6_9RHOB</name>
<keyword evidence="3" id="KW-0408">Iron</keyword>
<dbReference type="KEGG" id="rmai:MACH21_29650"/>
<sequence>MRSCPRPRRGWTTADGRVQTVTAPATSTRAFMQTNDCSFDWCIAPVSPETFFADHYEKAPLRIARDDPAYYADLLGFDDIDRVVSTMGLSVPEIAVTRAAGDITPADYAYESGFVDPVRVNQLFADGATVILSGLHERLPRLAAFCRALESVFSARVQTNIYMTQAESQGFRAHYDDHDVLVLQVAGTKEWRFYGTPVELPLTTQAFNPAEVEIGPETERFVLQPGDMLYVPRGLAHDAVATGEPSLHITTGLMCRTWADVLVEAVNVMAHRDPDLRRALPPGFANRGHDHGRHQADFEEMLARIARDAPLAKLLDGFKQDFLTGRVPRAHGQMAEMAKLKGLAPDSRVSARPHLIHDLTSSEADGTVRLVCQGAEIELPDFTRDTLEAAVSARDIRVGDLPGDLDDAGKLVLVRRLVREGLMVIH</sequence>
<dbReference type="SUPFAM" id="SSF51197">
    <property type="entry name" value="Clavaminate synthase-like"/>
    <property type="match status" value="1"/>
</dbReference>
<evidence type="ECO:0000313" key="5">
    <source>
        <dbReference type="EMBL" id="BDW86788.1"/>
    </source>
</evidence>
<dbReference type="GO" id="GO:0046872">
    <property type="term" value="F:metal ion binding"/>
    <property type="evidence" value="ECO:0007669"/>
    <property type="project" value="UniProtKB-KW"/>
</dbReference>
<keyword evidence="2" id="KW-0479">Metal-binding</keyword>
<dbReference type="EMBL" id="AP027266">
    <property type="protein sequence ID" value="BDW86788.1"/>
    <property type="molecule type" value="Genomic_DNA"/>
</dbReference>
<dbReference type="PROSITE" id="PS51184">
    <property type="entry name" value="JMJC"/>
    <property type="match status" value="1"/>
</dbReference>
<comment type="cofactor">
    <cofactor evidence="1">
        <name>Fe(2+)</name>
        <dbReference type="ChEBI" id="CHEBI:29033"/>
    </cofactor>
</comment>
<organism evidence="5 6">
    <name type="scientific">Roseicyclus marinus</name>
    <dbReference type="NCBI Taxonomy" id="2161673"/>
    <lineage>
        <taxon>Bacteria</taxon>
        <taxon>Pseudomonadati</taxon>
        <taxon>Pseudomonadota</taxon>
        <taxon>Alphaproteobacteria</taxon>
        <taxon>Rhodobacterales</taxon>
        <taxon>Roseobacteraceae</taxon>
        <taxon>Roseicyclus</taxon>
    </lineage>
</organism>
<accession>A0AA48KLD6</accession>
<keyword evidence="6" id="KW-1185">Reference proteome</keyword>
<evidence type="ECO:0000313" key="6">
    <source>
        <dbReference type="Proteomes" id="UP001337723"/>
    </source>
</evidence>
<reference evidence="5 6" key="1">
    <citation type="submission" date="2023-01" db="EMBL/GenBank/DDBJ databases">
        <title>Complete genome sequence of Roseicyclus marinus strain Dej080120_10.</title>
        <authorList>
            <person name="Ueki S."/>
            <person name="Maruyama F."/>
        </authorList>
    </citation>
    <scope>NUCLEOTIDE SEQUENCE [LARGE SCALE GENOMIC DNA]</scope>
    <source>
        <strain evidence="5 6">Dej080120_10</strain>
    </source>
</reference>
<proteinExistence type="predicted"/>
<evidence type="ECO:0000259" key="4">
    <source>
        <dbReference type="PROSITE" id="PS51184"/>
    </source>
</evidence>
<protein>
    <recommendedName>
        <fullName evidence="4">JmjC domain-containing protein</fullName>
    </recommendedName>
</protein>
<dbReference type="PANTHER" id="PTHR13096">
    <property type="entry name" value="MINA53 MYC INDUCED NUCLEAR ANTIGEN"/>
    <property type="match status" value="1"/>
</dbReference>
<evidence type="ECO:0000256" key="3">
    <source>
        <dbReference type="ARBA" id="ARBA00023004"/>
    </source>
</evidence>
<dbReference type="PANTHER" id="PTHR13096:SF9">
    <property type="entry name" value="BIFUNCTIONAL LYSINE-SPECIFIC DEMETHYLASE AND HISTIDYL-HYDROXYLASE"/>
    <property type="match status" value="1"/>
</dbReference>
<dbReference type="Gene3D" id="2.60.120.650">
    <property type="entry name" value="Cupin"/>
    <property type="match status" value="1"/>
</dbReference>
<feature type="domain" description="JmjC" evidence="4">
    <location>
        <begin position="128"/>
        <end position="270"/>
    </location>
</feature>
<dbReference type="Proteomes" id="UP001337723">
    <property type="component" value="Chromosome"/>
</dbReference>